<name>A0A6S7LPJ8_PARCT</name>
<organism evidence="1 2">
    <name type="scientific">Paramuricea clavata</name>
    <name type="common">Red gorgonian</name>
    <name type="synonym">Violescent sea-whip</name>
    <dbReference type="NCBI Taxonomy" id="317549"/>
    <lineage>
        <taxon>Eukaryota</taxon>
        <taxon>Metazoa</taxon>
        <taxon>Cnidaria</taxon>
        <taxon>Anthozoa</taxon>
        <taxon>Octocorallia</taxon>
        <taxon>Malacalcyonacea</taxon>
        <taxon>Plexauridae</taxon>
        <taxon>Paramuricea</taxon>
    </lineage>
</organism>
<dbReference type="Proteomes" id="UP001152795">
    <property type="component" value="Unassembled WGS sequence"/>
</dbReference>
<proteinExistence type="predicted"/>
<dbReference type="EMBL" id="CACRXK020022320">
    <property type="protein sequence ID" value="CAB4036709.1"/>
    <property type="molecule type" value="Genomic_DNA"/>
</dbReference>
<dbReference type="PANTHER" id="PTHR14553">
    <property type="entry name" value="UNCHARACTERIZED PROTEIN C1ORF50"/>
    <property type="match status" value="1"/>
</dbReference>
<reference evidence="1" key="1">
    <citation type="submission" date="2020-04" db="EMBL/GenBank/DDBJ databases">
        <authorList>
            <person name="Alioto T."/>
            <person name="Alioto T."/>
            <person name="Gomez Garrido J."/>
        </authorList>
    </citation>
    <scope>NUCLEOTIDE SEQUENCE</scope>
    <source>
        <strain evidence="1">A484AB</strain>
    </source>
</reference>
<dbReference type="InterPro" id="IPR019534">
    <property type="entry name" value="DUF2452"/>
</dbReference>
<keyword evidence="2" id="KW-1185">Reference proteome</keyword>
<dbReference type="AlphaFoldDB" id="A0A6S7LPJ8"/>
<feature type="non-terminal residue" evidence="1">
    <location>
        <position position="1"/>
    </location>
</feature>
<evidence type="ECO:0000313" key="2">
    <source>
        <dbReference type="Proteomes" id="UP001152795"/>
    </source>
</evidence>
<protein>
    <submittedName>
        <fullName evidence="1">Uncharacterized protein</fullName>
    </submittedName>
</protein>
<dbReference type="Pfam" id="PF10504">
    <property type="entry name" value="DUF2452"/>
    <property type="match status" value="1"/>
</dbReference>
<accession>A0A6S7LPJ8</accession>
<dbReference type="OrthoDB" id="9995764at2759"/>
<feature type="non-terminal residue" evidence="1">
    <location>
        <position position="114"/>
    </location>
</feature>
<evidence type="ECO:0000313" key="1">
    <source>
        <dbReference type="EMBL" id="CAB4036709.1"/>
    </source>
</evidence>
<dbReference type="PANTHER" id="PTHR14553:SF1">
    <property type="entry name" value="SIMILAR TO CHROMOSOME 1 OPEN READING FRAME 50"/>
    <property type="match status" value="1"/>
</dbReference>
<comment type="caution">
    <text evidence="1">The sequence shown here is derived from an EMBL/GenBank/DDBJ whole genome shotgun (WGS) entry which is preliminary data.</text>
</comment>
<gene>
    <name evidence="1" type="ORF">PACLA_8A049753</name>
</gene>
<sequence>HHCSQDERKLLSLPARFGCLGIPIFSEIAERKFEYSKSTSEQQSKNIKSRVAHIVAPSEASSSLVDPRTVHRISDPTDIVALAKEVQKADEFVKCIATNKLIVIAEQIRHLQDQ</sequence>